<dbReference type="Gene3D" id="3.40.50.1820">
    <property type="entry name" value="alpha/beta hydrolase"/>
    <property type="match status" value="1"/>
</dbReference>
<evidence type="ECO:0000256" key="1">
    <source>
        <dbReference type="ARBA" id="ARBA00022801"/>
    </source>
</evidence>
<protein>
    <submittedName>
        <fullName evidence="3">Acetyl esterase</fullName>
    </submittedName>
</protein>
<proteinExistence type="predicted"/>
<dbReference type="SUPFAM" id="SSF53474">
    <property type="entry name" value="alpha/beta-Hydrolases"/>
    <property type="match status" value="1"/>
</dbReference>
<gene>
    <name evidence="3" type="ORF">SAMN04487751_2386</name>
</gene>
<organism evidence="3 4">
    <name type="scientific">Microbacterium saccharophilum</name>
    <dbReference type="NCBI Taxonomy" id="1213358"/>
    <lineage>
        <taxon>Bacteria</taxon>
        <taxon>Bacillati</taxon>
        <taxon>Actinomycetota</taxon>
        <taxon>Actinomycetes</taxon>
        <taxon>Micrococcales</taxon>
        <taxon>Microbacteriaceae</taxon>
        <taxon>Microbacterium</taxon>
    </lineage>
</organism>
<dbReference type="InterPro" id="IPR013094">
    <property type="entry name" value="AB_hydrolase_3"/>
</dbReference>
<reference evidence="3 4" key="1">
    <citation type="submission" date="2016-10" db="EMBL/GenBank/DDBJ databases">
        <authorList>
            <person name="Varghese N."/>
            <person name="Submissions S."/>
        </authorList>
    </citation>
    <scope>NUCLEOTIDE SEQUENCE [LARGE SCALE GENOMIC DNA]</scope>
    <source>
        <strain evidence="3 4">UNC380MFSha3.1</strain>
    </source>
</reference>
<dbReference type="Proteomes" id="UP000198702">
    <property type="component" value="Unassembled WGS sequence"/>
</dbReference>
<dbReference type="InterPro" id="IPR029058">
    <property type="entry name" value="AB_hydrolase_fold"/>
</dbReference>
<comment type="caution">
    <text evidence="3">The sequence shown here is derived from an EMBL/GenBank/DDBJ whole genome shotgun (WGS) entry which is preliminary data.</text>
</comment>
<evidence type="ECO:0000259" key="2">
    <source>
        <dbReference type="Pfam" id="PF07859"/>
    </source>
</evidence>
<dbReference type="EMBL" id="FOQZ01000003">
    <property type="protein sequence ID" value="SFI61270.1"/>
    <property type="molecule type" value="Genomic_DNA"/>
</dbReference>
<keyword evidence="1" id="KW-0378">Hydrolase</keyword>
<dbReference type="PANTHER" id="PTHR48081">
    <property type="entry name" value="AB HYDROLASE SUPERFAMILY PROTEIN C4A8.06C"/>
    <property type="match status" value="1"/>
</dbReference>
<dbReference type="Pfam" id="PF07859">
    <property type="entry name" value="Abhydrolase_3"/>
    <property type="match status" value="1"/>
</dbReference>
<dbReference type="InterPro" id="IPR050300">
    <property type="entry name" value="GDXG_lipolytic_enzyme"/>
</dbReference>
<dbReference type="RefSeq" id="WP_051526332.1">
    <property type="nucleotide sequence ID" value="NZ_FOQZ01000003.1"/>
</dbReference>
<sequence length="328" mass="35380">MRPLITAQRDITAGVDIDRLDEDGLRAIVQALRHGMRRPAAKLQTPARIEEIAPGGVPARLYRPVESDVRETLPVLIYAHGGGWIGGDLDLNDEICRALAADASCAVVSVDYRLAPEHPYPAALDDCWSILTWAHDTAPSWGGDPDCLAVAGSSAGGNLAAALAIRARDAGIPLRAQLLMYPVTDGASESASFRDYATGYTLTASQLRFFWRAYANPASQRRDPEVSPLHLDTAHGLAPALIITAELDPLRDEGEAYGRLLKESGVPVQISRYRGQLHGFVAMTDITPDARSALAEMAVYLIDRWGAAGHDRLRRASDGRPTAGKKTE</sequence>
<dbReference type="GO" id="GO:0016787">
    <property type="term" value="F:hydrolase activity"/>
    <property type="evidence" value="ECO:0007669"/>
    <property type="project" value="UniProtKB-KW"/>
</dbReference>
<accession>A0A7Z7D2R9</accession>
<dbReference type="PANTHER" id="PTHR48081:SF8">
    <property type="entry name" value="ALPHA_BETA HYDROLASE FOLD-3 DOMAIN-CONTAINING PROTEIN-RELATED"/>
    <property type="match status" value="1"/>
</dbReference>
<evidence type="ECO:0000313" key="3">
    <source>
        <dbReference type="EMBL" id="SFI61270.1"/>
    </source>
</evidence>
<feature type="domain" description="Alpha/beta hydrolase fold-3" evidence="2">
    <location>
        <begin position="76"/>
        <end position="281"/>
    </location>
</feature>
<name>A0A7Z7D2R9_9MICO</name>
<evidence type="ECO:0000313" key="4">
    <source>
        <dbReference type="Proteomes" id="UP000198702"/>
    </source>
</evidence>
<dbReference type="AlphaFoldDB" id="A0A7Z7D2R9"/>